<accession>A0A2V0NRC8</accession>
<reference evidence="2 3" key="1">
    <citation type="journal article" date="2018" name="Sci. Rep.">
        <title>Raphidocelis subcapitata (=Pseudokirchneriella subcapitata) provides an insight into genome evolution and environmental adaptations in the Sphaeropleales.</title>
        <authorList>
            <person name="Suzuki S."/>
            <person name="Yamaguchi H."/>
            <person name="Nakajima N."/>
            <person name="Kawachi M."/>
        </authorList>
    </citation>
    <scope>NUCLEOTIDE SEQUENCE [LARGE SCALE GENOMIC DNA]</scope>
    <source>
        <strain evidence="2 3">NIES-35</strain>
    </source>
</reference>
<dbReference type="GO" id="GO:0000502">
    <property type="term" value="C:proteasome complex"/>
    <property type="evidence" value="ECO:0007669"/>
    <property type="project" value="UniProtKB-KW"/>
</dbReference>
<dbReference type="InParanoid" id="A0A2V0NRC8"/>
<feature type="domain" description="Carbohydrate kinase PfkB" evidence="1">
    <location>
        <begin position="94"/>
        <end position="303"/>
    </location>
</feature>
<dbReference type="PANTHER" id="PTHR47098:SF2">
    <property type="entry name" value="PROTEIN MAK32"/>
    <property type="match status" value="1"/>
</dbReference>
<dbReference type="InterPro" id="IPR011611">
    <property type="entry name" value="PfkB_dom"/>
</dbReference>
<dbReference type="OrthoDB" id="497927at2759"/>
<dbReference type="Gene3D" id="3.40.1190.20">
    <property type="match status" value="1"/>
</dbReference>
<dbReference type="CDD" id="cd00287">
    <property type="entry name" value="ribokinase_pfkB_like"/>
    <property type="match status" value="1"/>
</dbReference>
<evidence type="ECO:0000259" key="1">
    <source>
        <dbReference type="Pfam" id="PF00294"/>
    </source>
</evidence>
<keyword evidence="3" id="KW-1185">Reference proteome</keyword>
<gene>
    <name evidence="2" type="ORF">Rsub_00832</name>
</gene>
<dbReference type="SUPFAM" id="SSF53613">
    <property type="entry name" value="Ribokinase-like"/>
    <property type="match status" value="1"/>
</dbReference>
<dbReference type="EMBL" id="BDRX01000003">
    <property type="protein sequence ID" value="GBF88120.1"/>
    <property type="molecule type" value="Genomic_DNA"/>
</dbReference>
<sequence length="374" mass="38964">MDLVGFTLIVDDTVHPDGTTSMEQVGGGGPQTLWGYQLYRGGGARVGLSAGVGRDLPASVRAWLEGCIGCELSGLIESDLPTPRAWQVMEWDGRRTQVWRSPECDALYGQLRPSFEQLPASFRASRSYHLGIHAAHPPMRLLGALRDAAHARGGLLSIETYTACDAPLLPARREELSRLLALVDVFSPNEAEARSIVGASPEAPQDPSRAEAEALGIAEALLALGAERVLLRRGERGVLLADGRSGEAVWVPAVPGTRVRDVVGCGNACCGATLAALAAGEPLAAAAAWGCAAGSVMAEVEGVPRAPPRELRADAAERQARALALARPAAPLGKRGALRVEASAAGRARAAVRRAAAGRPTACARCAPLAARVP</sequence>
<comment type="caution">
    <text evidence="2">The sequence shown here is derived from an EMBL/GenBank/DDBJ whole genome shotgun (WGS) entry which is preliminary data.</text>
</comment>
<evidence type="ECO:0000313" key="3">
    <source>
        <dbReference type="Proteomes" id="UP000247498"/>
    </source>
</evidence>
<dbReference type="InterPro" id="IPR029056">
    <property type="entry name" value="Ribokinase-like"/>
</dbReference>
<protein>
    <submittedName>
        <fullName evidence="2">26S proteasome regulatory subunit</fullName>
    </submittedName>
</protein>
<name>A0A2V0NRC8_9CHLO</name>
<proteinExistence type="predicted"/>
<dbReference type="Proteomes" id="UP000247498">
    <property type="component" value="Unassembled WGS sequence"/>
</dbReference>
<dbReference type="STRING" id="307507.A0A2V0NRC8"/>
<organism evidence="2 3">
    <name type="scientific">Raphidocelis subcapitata</name>
    <dbReference type="NCBI Taxonomy" id="307507"/>
    <lineage>
        <taxon>Eukaryota</taxon>
        <taxon>Viridiplantae</taxon>
        <taxon>Chlorophyta</taxon>
        <taxon>core chlorophytes</taxon>
        <taxon>Chlorophyceae</taxon>
        <taxon>CS clade</taxon>
        <taxon>Sphaeropleales</taxon>
        <taxon>Selenastraceae</taxon>
        <taxon>Raphidocelis</taxon>
    </lineage>
</organism>
<keyword evidence="2" id="KW-0647">Proteasome</keyword>
<evidence type="ECO:0000313" key="2">
    <source>
        <dbReference type="EMBL" id="GBF88120.1"/>
    </source>
</evidence>
<dbReference type="Pfam" id="PF00294">
    <property type="entry name" value="PfkB"/>
    <property type="match status" value="1"/>
</dbReference>
<dbReference type="AlphaFoldDB" id="A0A2V0NRC8"/>
<dbReference type="PANTHER" id="PTHR47098">
    <property type="entry name" value="PROTEIN MAK32"/>
    <property type="match status" value="1"/>
</dbReference>